<evidence type="ECO:0000256" key="1">
    <source>
        <dbReference type="SAM" id="SignalP"/>
    </source>
</evidence>
<keyword evidence="1" id="KW-0732">Signal</keyword>
<dbReference type="WBParaSite" id="SRDH1_19630.1">
    <property type="protein sequence ID" value="SRDH1_19630.1"/>
    <property type="gene ID" value="SRDH1_19630"/>
</dbReference>
<feature type="signal peptide" evidence="1">
    <location>
        <begin position="1"/>
        <end position="17"/>
    </location>
</feature>
<name>A0AA85ERM4_9TREM</name>
<reference evidence="3" key="2">
    <citation type="submission" date="2023-11" db="UniProtKB">
        <authorList>
            <consortium name="WormBaseParasite"/>
        </authorList>
    </citation>
    <scope>IDENTIFICATION</scope>
</reference>
<dbReference type="Proteomes" id="UP000050792">
    <property type="component" value="Unassembled WGS sequence"/>
</dbReference>
<dbReference type="AlphaFoldDB" id="A0AA85ERM4"/>
<keyword evidence="2" id="KW-1185">Reference proteome</keyword>
<proteinExistence type="predicted"/>
<evidence type="ECO:0000313" key="2">
    <source>
        <dbReference type="Proteomes" id="UP000050792"/>
    </source>
</evidence>
<sequence length="152" mass="16822">MIIKTTILLLLVQYSMCGGHESTTNLSSQNATNKVNITTDNVYQTIRQANESTDVVSQPKTDRVYQPTYEVNETMGEIYETTTDVIYETTDEVNEMTSNMNETTEIINGEQNTTLTEINETTSSQPALQTTLASLNSVFPSSTVSNLTTRSS</sequence>
<feature type="chain" id="PRO_5041686934" evidence="1">
    <location>
        <begin position="18"/>
        <end position="152"/>
    </location>
</feature>
<accession>A0AA85ERM4</accession>
<protein>
    <submittedName>
        <fullName evidence="3">Uncharacterized protein</fullName>
    </submittedName>
</protein>
<reference evidence="2" key="1">
    <citation type="submission" date="2022-06" db="EMBL/GenBank/DDBJ databases">
        <authorList>
            <person name="Berger JAMES D."/>
            <person name="Berger JAMES D."/>
        </authorList>
    </citation>
    <scope>NUCLEOTIDE SEQUENCE [LARGE SCALE GENOMIC DNA]</scope>
</reference>
<organism evidence="2 3">
    <name type="scientific">Schistosoma rodhaini</name>
    <dbReference type="NCBI Taxonomy" id="6188"/>
    <lineage>
        <taxon>Eukaryota</taxon>
        <taxon>Metazoa</taxon>
        <taxon>Spiralia</taxon>
        <taxon>Lophotrochozoa</taxon>
        <taxon>Platyhelminthes</taxon>
        <taxon>Trematoda</taxon>
        <taxon>Digenea</taxon>
        <taxon>Strigeidida</taxon>
        <taxon>Schistosomatoidea</taxon>
        <taxon>Schistosomatidae</taxon>
        <taxon>Schistosoma</taxon>
    </lineage>
</organism>
<evidence type="ECO:0000313" key="3">
    <source>
        <dbReference type="WBParaSite" id="SRDH1_19630.1"/>
    </source>
</evidence>